<keyword evidence="2" id="KW-0560">Oxidoreductase</keyword>
<evidence type="ECO:0000313" key="14">
    <source>
        <dbReference type="Proteomes" id="UP001381693"/>
    </source>
</evidence>
<dbReference type="Gene3D" id="3.30.360.10">
    <property type="entry name" value="Dihydrodipicolinate Reductase, domain 2"/>
    <property type="match status" value="1"/>
</dbReference>
<dbReference type="GO" id="GO:0047837">
    <property type="term" value="F:D-xylose 1-dehydrogenase (NADP+) activity"/>
    <property type="evidence" value="ECO:0007669"/>
    <property type="project" value="UniProtKB-EC"/>
</dbReference>
<dbReference type="PANTHER" id="PTHR22604:SF105">
    <property type="entry name" value="TRANS-1,2-DIHYDROBENZENE-1,2-DIOL DEHYDROGENASE"/>
    <property type="match status" value="1"/>
</dbReference>
<protein>
    <recommendedName>
        <fullName evidence="5">Trans-1,2-dihydrobenzene-1,2-diol dehydrogenase</fullName>
        <ecNumber evidence="4">1.1.1.179</ecNumber>
        <ecNumber evidence="3">1.3.1.20</ecNumber>
    </recommendedName>
    <alternativeName>
        <fullName evidence="8">D-xylose 1-dehydrogenase</fullName>
    </alternativeName>
    <alternativeName>
        <fullName evidence="7">D-xylose-NADP dehydrogenase</fullName>
    </alternativeName>
    <alternativeName>
        <fullName evidence="6">Dimeric dihydrodiol dehydrogenase</fullName>
    </alternativeName>
</protein>
<evidence type="ECO:0000313" key="13">
    <source>
        <dbReference type="EMBL" id="KAK7080300.1"/>
    </source>
</evidence>
<comment type="caution">
    <text evidence="13">The sequence shown here is derived from an EMBL/GenBank/DDBJ whole genome shotgun (WGS) entry which is preliminary data.</text>
</comment>
<dbReference type="Proteomes" id="UP001381693">
    <property type="component" value="Unassembled WGS sequence"/>
</dbReference>
<dbReference type="GO" id="GO:0000166">
    <property type="term" value="F:nucleotide binding"/>
    <property type="evidence" value="ECO:0007669"/>
    <property type="project" value="InterPro"/>
</dbReference>
<dbReference type="SUPFAM" id="SSF55347">
    <property type="entry name" value="Glyceraldehyde-3-phosphate dehydrogenase-like, C-terminal domain"/>
    <property type="match status" value="1"/>
</dbReference>
<dbReference type="EC" id="1.3.1.20" evidence="3"/>
<sequence length="332" mass="36508">MATRWGIAGSGLISSDFVMAVKALGHDHKLVAIAARSLENAQKFAKTHGIEKAYGSYEELAKDPNVEVVYVGVIHPYHIYVAKMMIEAGKAVLCEKPLCMNVKETNELIDLARHKKIFLMEAIWSRYFPVYKEMKKRIDSGEVGEVVQVISTFGQCIDHVNRAIKKDLGGGATLDIGVYCVQFASLIMGGEKPLKVIGGGHLNSDGIDETTSVTVVYSNGRVATLMCSLRCTLPCEGIVVGTKGTLKVNYPMWCPESLESPSGKYESPLPKSGQKFNFVNSQGLMYEAQEVRMCLKKGLLESPSLPLDETLIIAEIMETMRKQVGVIYSQDM</sequence>
<evidence type="ECO:0000256" key="7">
    <source>
        <dbReference type="ARBA" id="ARBA00042988"/>
    </source>
</evidence>
<comment type="catalytic activity">
    <reaction evidence="10">
        <text>D-xylose + NADP(+) = D-xylono-1,5-lactone + NADPH + H(+)</text>
        <dbReference type="Rhea" id="RHEA:22000"/>
        <dbReference type="ChEBI" id="CHEBI:15378"/>
        <dbReference type="ChEBI" id="CHEBI:15867"/>
        <dbReference type="ChEBI" id="CHEBI:53455"/>
        <dbReference type="ChEBI" id="CHEBI:57783"/>
        <dbReference type="ChEBI" id="CHEBI:58349"/>
        <dbReference type="EC" id="1.1.1.179"/>
    </reaction>
</comment>
<dbReference type="EMBL" id="JAXCGZ010005997">
    <property type="protein sequence ID" value="KAK7080300.1"/>
    <property type="molecule type" value="Genomic_DNA"/>
</dbReference>
<proteinExistence type="inferred from homology"/>
<evidence type="ECO:0000259" key="11">
    <source>
        <dbReference type="Pfam" id="PF01408"/>
    </source>
</evidence>
<evidence type="ECO:0000256" key="9">
    <source>
        <dbReference type="ARBA" id="ARBA00047423"/>
    </source>
</evidence>
<dbReference type="EC" id="1.1.1.179" evidence="4"/>
<evidence type="ECO:0000256" key="6">
    <source>
        <dbReference type="ARBA" id="ARBA00042926"/>
    </source>
</evidence>
<feature type="domain" description="GFO/IDH/MocA-like oxidoreductase" evidence="12">
    <location>
        <begin position="131"/>
        <end position="246"/>
    </location>
</feature>
<dbReference type="PANTHER" id="PTHR22604">
    <property type="entry name" value="OXIDOREDUCTASES"/>
    <property type="match status" value="1"/>
</dbReference>
<evidence type="ECO:0000256" key="1">
    <source>
        <dbReference type="ARBA" id="ARBA00010928"/>
    </source>
</evidence>
<dbReference type="Pfam" id="PF01408">
    <property type="entry name" value="GFO_IDH_MocA"/>
    <property type="match status" value="1"/>
</dbReference>
<gene>
    <name evidence="13" type="ORF">SK128_016097</name>
</gene>
<evidence type="ECO:0000256" key="10">
    <source>
        <dbReference type="ARBA" id="ARBA00049233"/>
    </source>
</evidence>
<evidence type="ECO:0000256" key="2">
    <source>
        <dbReference type="ARBA" id="ARBA00023002"/>
    </source>
</evidence>
<dbReference type="InterPro" id="IPR000683">
    <property type="entry name" value="Gfo/Idh/MocA-like_OxRdtase_N"/>
</dbReference>
<name>A0AAN8XKN5_HALRR</name>
<evidence type="ECO:0000256" key="8">
    <source>
        <dbReference type="ARBA" id="ARBA00043025"/>
    </source>
</evidence>
<comment type="similarity">
    <text evidence="1">Belongs to the Gfo/Idh/MocA family.</text>
</comment>
<comment type="catalytic activity">
    <reaction evidence="9">
        <text>(1R,2R)-1,2-dihydrobenzene-1,2-diol + NADP(+) = catechol + NADPH + H(+)</text>
        <dbReference type="Rhea" id="RHEA:16729"/>
        <dbReference type="ChEBI" id="CHEBI:10702"/>
        <dbReference type="ChEBI" id="CHEBI:15378"/>
        <dbReference type="ChEBI" id="CHEBI:18135"/>
        <dbReference type="ChEBI" id="CHEBI:57783"/>
        <dbReference type="ChEBI" id="CHEBI:58349"/>
        <dbReference type="EC" id="1.3.1.20"/>
    </reaction>
</comment>
<dbReference type="InterPro" id="IPR055170">
    <property type="entry name" value="GFO_IDH_MocA-like_dom"/>
</dbReference>
<evidence type="ECO:0000256" key="5">
    <source>
        <dbReference type="ARBA" id="ARBA00040603"/>
    </source>
</evidence>
<organism evidence="13 14">
    <name type="scientific">Halocaridina rubra</name>
    <name type="common">Hawaiian red shrimp</name>
    <dbReference type="NCBI Taxonomy" id="373956"/>
    <lineage>
        <taxon>Eukaryota</taxon>
        <taxon>Metazoa</taxon>
        <taxon>Ecdysozoa</taxon>
        <taxon>Arthropoda</taxon>
        <taxon>Crustacea</taxon>
        <taxon>Multicrustacea</taxon>
        <taxon>Malacostraca</taxon>
        <taxon>Eumalacostraca</taxon>
        <taxon>Eucarida</taxon>
        <taxon>Decapoda</taxon>
        <taxon>Pleocyemata</taxon>
        <taxon>Caridea</taxon>
        <taxon>Atyoidea</taxon>
        <taxon>Atyidae</taxon>
        <taxon>Halocaridina</taxon>
    </lineage>
</organism>
<evidence type="ECO:0000259" key="12">
    <source>
        <dbReference type="Pfam" id="PF22725"/>
    </source>
</evidence>
<dbReference type="InterPro" id="IPR036291">
    <property type="entry name" value="NAD(P)-bd_dom_sf"/>
</dbReference>
<dbReference type="InterPro" id="IPR050984">
    <property type="entry name" value="Gfo/Idh/MocA_domain"/>
</dbReference>
<evidence type="ECO:0000256" key="3">
    <source>
        <dbReference type="ARBA" id="ARBA00038853"/>
    </source>
</evidence>
<feature type="domain" description="Gfo/Idh/MocA-like oxidoreductase N-terminal" evidence="11">
    <location>
        <begin position="4"/>
        <end position="119"/>
    </location>
</feature>
<dbReference type="AlphaFoldDB" id="A0AAN8XKN5"/>
<evidence type="ECO:0000256" key="4">
    <source>
        <dbReference type="ARBA" id="ARBA00038984"/>
    </source>
</evidence>
<dbReference type="Gene3D" id="3.40.50.720">
    <property type="entry name" value="NAD(P)-binding Rossmann-like Domain"/>
    <property type="match status" value="1"/>
</dbReference>
<dbReference type="SUPFAM" id="SSF51735">
    <property type="entry name" value="NAD(P)-binding Rossmann-fold domains"/>
    <property type="match status" value="1"/>
</dbReference>
<reference evidence="13 14" key="1">
    <citation type="submission" date="2023-11" db="EMBL/GenBank/DDBJ databases">
        <title>Halocaridina rubra genome assembly.</title>
        <authorList>
            <person name="Smith C."/>
        </authorList>
    </citation>
    <scope>NUCLEOTIDE SEQUENCE [LARGE SCALE GENOMIC DNA]</scope>
    <source>
        <strain evidence="13">EP-1</strain>
        <tissue evidence="13">Whole</tissue>
    </source>
</reference>
<dbReference type="Pfam" id="PF22725">
    <property type="entry name" value="GFO_IDH_MocA_C3"/>
    <property type="match status" value="1"/>
</dbReference>
<dbReference type="GO" id="GO:0047115">
    <property type="term" value="F:trans-1,2-dihydrobenzene-1,2-diol dehydrogenase activity"/>
    <property type="evidence" value="ECO:0007669"/>
    <property type="project" value="UniProtKB-EC"/>
</dbReference>
<accession>A0AAN8XKN5</accession>
<keyword evidence="14" id="KW-1185">Reference proteome</keyword>